<evidence type="ECO:0000313" key="3">
    <source>
        <dbReference type="Proteomes" id="UP000477911"/>
    </source>
</evidence>
<name>A0A6L7FXE0_9RHOB</name>
<accession>A0A6L7FXE0</accession>
<dbReference type="AlphaFoldDB" id="A0A6L7FXE0"/>
<organism evidence="2 3">
    <name type="scientific">Pseudooceanicola albus</name>
    <dbReference type="NCBI Taxonomy" id="2692189"/>
    <lineage>
        <taxon>Bacteria</taxon>
        <taxon>Pseudomonadati</taxon>
        <taxon>Pseudomonadota</taxon>
        <taxon>Alphaproteobacteria</taxon>
        <taxon>Rhodobacterales</taxon>
        <taxon>Paracoccaceae</taxon>
        <taxon>Pseudooceanicola</taxon>
    </lineage>
</organism>
<comment type="caution">
    <text evidence="2">The sequence shown here is derived from an EMBL/GenBank/DDBJ whole genome shotgun (WGS) entry which is preliminary data.</text>
</comment>
<reference evidence="2 3" key="1">
    <citation type="submission" date="2019-12" db="EMBL/GenBank/DDBJ databases">
        <authorList>
            <person name="Li M."/>
        </authorList>
    </citation>
    <scope>NUCLEOTIDE SEQUENCE [LARGE SCALE GENOMIC DNA]</scope>
    <source>
        <strain evidence="2 3">GBMRC 2024</strain>
    </source>
</reference>
<evidence type="ECO:0000259" key="1">
    <source>
        <dbReference type="PROSITE" id="PS50943"/>
    </source>
</evidence>
<feature type="domain" description="HTH cro/C1-type" evidence="1">
    <location>
        <begin position="22"/>
        <end position="65"/>
    </location>
</feature>
<sequence length="97" mass="10997">MGVKASAIRVKAARYAAGFDRQSEFATRCGVSKTSYNNIEKGLQFPNRDVMRYLYRAHRIDFNFIMNGDFAQLPADVQASLFPALQRANDEWDQTAS</sequence>
<dbReference type="Gene3D" id="1.10.260.40">
    <property type="entry name" value="lambda repressor-like DNA-binding domains"/>
    <property type="match status" value="1"/>
</dbReference>
<protein>
    <submittedName>
        <fullName evidence="2">Helix-turn-helix domain-containing protein</fullName>
    </submittedName>
</protein>
<dbReference type="Proteomes" id="UP000477911">
    <property type="component" value="Unassembled WGS sequence"/>
</dbReference>
<dbReference type="InterPro" id="IPR010982">
    <property type="entry name" value="Lambda_DNA-bd_dom_sf"/>
</dbReference>
<dbReference type="GO" id="GO:0003677">
    <property type="term" value="F:DNA binding"/>
    <property type="evidence" value="ECO:0007669"/>
    <property type="project" value="InterPro"/>
</dbReference>
<evidence type="ECO:0000313" key="2">
    <source>
        <dbReference type="EMBL" id="MXN16369.1"/>
    </source>
</evidence>
<gene>
    <name evidence="2" type="ORF">GR170_00865</name>
</gene>
<dbReference type="SMART" id="SM00530">
    <property type="entry name" value="HTH_XRE"/>
    <property type="match status" value="1"/>
</dbReference>
<dbReference type="PROSITE" id="PS50943">
    <property type="entry name" value="HTH_CROC1"/>
    <property type="match status" value="1"/>
</dbReference>
<keyword evidence="3" id="KW-1185">Reference proteome</keyword>
<proteinExistence type="predicted"/>
<dbReference type="EMBL" id="WUMU01000001">
    <property type="protein sequence ID" value="MXN16369.1"/>
    <property type="molecule type" value="Genomic_DNA"/>
</dbReference>
<dbReference type="SUPFAM" id="SSF47413">
    <property type="entry name" value="lambda repressor-like DNA-binding domains"/>
    <property type="match status" value="1"/>
</dbReference>
<dbReference type="InterPro" id="IPR001387">
    <property type="entry name" value="Cro/C1-type_HTH"/>
</dbReference>
<dbReference type="CDD" id="cd00093">
    <property type="entry name" value="HTH_XRE"/>
    <property type="match status" value="1"/>
</dbReference>